<evidence type="ECO:0000256" key="3">
    <source>
        <dbReference type="ARBA" id="ARBA00022989"/>
    </source>
</evidence>
<evidence type="ECO:0000259" key="6">
    <source>
        <dbReference type="Pfam" id="PF03168"/>
    </source>
</evidence>
<dbReference type="GO" id="GO:0005886">
    <property type="term" value="C:plasma membrane"/>
    <property type="evidence" value="ECO:0007669"/>
    <property type="project" value="TreeGrafter"/>
</dbReference>
<evidence type="ECO:0000313" key="7">
    <source>
        <dbReference type="EMBL" id="MPA60917.1"/>
    </source>
</evidence>
<organism evidence="7">
    <name type="scientific">Davidia involucrata</name>
    <name type="common">Dove tree</name>
    <dbReference type="NCBI Taxonomy" id="16924"/>
    <lineage>
        <taxon>Eukaryota</taxon>
        <taxon>Viridiplantae</taxon>
        <taxon>Streptophyta</taxon>
        <taxon>Embryophyta</taxon>
        <taxon>Tracheophyta</taxon>
        <taxon>Spermatophyta</taxon>
        <taxon>Magnoliopsida</taxon>
        <taxon>eudicotyledons</taxon>
        <taxon>Gunneridae</taxon>
        <taxon>Pentapetalae</taxon>
        <taxon>asterids</taxon>
        <taxon>Cornales</taxon>
        <taxon>Nyssaceae</taxon>
        <taxon>Davidia</taxon>
    </lineage>
</organism>
<reference evidence="7" key="1">
    <citation type="submission" date="2019-08" db="EMBL/GenBank/DDBJ databases">
        <title>Reference gene set and small RNA set construction with multiple tissues from Davidia involucrata Baill.</title>
        <authorList>
            <person name="Yang H."/>
            <person name="Zhou C."/>
            <person name="Li G."/>
            <person name="Wang J."/>
            <person name="Gao P."/>
            <person name="Wang M."/>
            <person name="Wang R."/>
            <person name="Zhao Y."/>
        </authorList>
    </citation>
    <scope>NUCLEOTIDE SEQUENCE</scope>
    <source>
        <tissue evidence="7">Mixed with DoveR01_LX</tissue>
    </source>
</reference>
<dbReference type="InterPro" id="IPR044839">
    <property type="entry name" value="NDR1-like"/>
</dbReference>
<evidence type="ECO:0000256" key="2">
    <source>
        <dbReference type="ARBA" id="ARBA00022692"/>
    </source>
</evidence>
<evidence type="ECO:0000256" key="4">
    <source>
        <dbReference type="ARBA" id="ARBA00023136"/>
    </source>
</evidence>
<comment type="subcellular location">
    <subcellularLocation>
        <location evidence="1">Membrane</location>
        <topology evidence="1">Single-pass membrane protein</topology>
    </subcellularLocation>
</comment>
<gene>
    <name evidence="7" type="ORF">Din_030358</name>
</gene>
<dbReference type="PANTHER" id="PTHR31234:SF39">
    <property type="entry name" value="HARPIN-INDUCED PROTEIN 1 CONTAINING PROTEIN, EXPRESSED"/>
    <property type="match status" value="1"/>
</dbReference>
<accession>A0A5B7AW29</accession>
<dbReference type="AlphaFoldDB" id="A0A5B7AW29"/>
<dbReference type="GO" id="GO:0098542">
    <property type="term" value="P:defense response to other organism"/>
    <property type="evidence" value="ECO:0007669"/>
    <property type="project" value="InterPro"/>
</dbReference>
<keyword evidence="2 5" id="KW-0812">Transmembrane</keyword>
<name>A0A5B7AW29_DAVIN</name>
<protein>
    <recommendedName>
        <fullName evidence="6">Late embryogenesis abundant protein LEA-2 subgroup domain-containing protein</fullName>
    </recommendedName>
</protein>
<dbReference type="Pfam" id="PF03168">
    <property type="entry name" value="LEA_2"/>
    <property type="match status" value="1"/>
</dbReference>
<evidence type="ECO:0000256" key="5">
    <source>
        <dbReference type="SAM" id="Phobius"/>
    </source>
</evidence>
<dbReference type="EMBL" id="GHES01030358">
    <property type="protein sequence ID" value="MPA60917.1"/>
    <property type="molecule type" value="Transcribed_RNA"/>
</dbReference>
<dbReference type="InterPro" id="IPR004864">
    <property type="entry name" value="LEA_2"/>
</dbReference>
<feature type="transmembrane region" description="Helical" evidence="5">
    <location>
        <begin position="21"/>
        <end position="47"/>
    </location>
</feature>
<sequence>MATPAPPLPPPQAARRRHSKLVRCIAIVLLALIVLVGIAVLILWLAIKPKRFVYTIEDGSVHGFNLNNDDHFNATFDIVLRSYNPNGKVSIYYDKMEVTVSYEDEMMAFNTVDPFFQPHRNVTRLEVKLMAQDVSLIGFAAKNLRLEKSSGEVELDVRVKAKVRLKVGVWKSGHRTLKIFCSPVLVHFSSSKGFERTFCDVDL</sequence>
<proteinExistence type="predicted"/>
<dbReference type="PANTHER" id="PTHR31234">
    <property type="entry name" value="LATE EMBRYOGENESIS ABUNDANT (LEA) HYDROXYPROLINE-RICH GLYCOPROTEIN FAMILY"/>
    <property type="match status" value="1"/>
</dbReference>
<keyword evidence="4 5" id="KW-0472">Membrane</keyword>
<keyword evidence="3 5" id="KW-1133">Transmembrane helix</keyword>
<evidence type="ECO:0000256" key="1">
    <source>
        <dbReference type="ARBA" id="ARBA00004167"/>
    </source>
</evidence>
<feature type="domain" description="Late embryogenesis abundant protein LEA-2 subgroup" evidence="6">
    <location>
        <begin position="80"/>
        <end position="178"/>
    </location>
</feature>